<feature type="region of interest" description="Disordered" evidence="6">
    <location>
        <begin position="32"/>
        <end position="79"/>
    </location>
</feature>
<keyword evidence="4 7" id="KW-1133">Transmembrane helix</keyword>
<dbReference type="EMBL" id="CAJPDR010000007">
    <property type="protein sequence ID" value="CAF9904664.1"/>
    <property type="molecule type" value="Genomic_DNA"/>
</dbReference>
<comment type="caution">
    <text evidence="8">The sequence shown here is derived from an EMBL/GenBank/DDBJ whole genome shotgun (WGS) entry which is preliminary data.</text>
</comment>
<dbReference type="InterPro" id="IPR000791">
    <property type="entry name" value="Gpr1/Fun34/SatP-like"/>
</dbReference>
<evidence type="ECO:0008006" key="10">
    <source>
        <dbReference type="Google" id="ProtNLM"/>
    </source>
</evidence>
<accession>A0A8H3EG84</accession>
<dbReference type="GO" id="GO:0005886">
    <property type="term" value="C:plasma membrane"/>
    <property type="evidence" value="ECO:0007669"/>
    <property type="project" value="TreeGrafter"/>
</dbReference>
<keyword evidence="9" id="KW-1185">Reference proteome</keyword>
<evidence type="ECO:0000313" key="9">
    <source>
        <dbReference type="Proteomes" id="UP000664203"/>
    </source>
</evidence>
<evidence type="ECO:0000256" key="6">
    <source>
        <dbReference type="SAM" id="MobiDB-lite"/>
    </source>
</evidence>
<feature type="compositionally biased region" description="Polar residues" evidence="6">
    <location>
        <begin position="59"/>
        <end position="69"/>
    </location>
</feature>
<sequence>MSTFYLCSKNHSIVGQMDTYLAFHRDSRHRKTEEHEKNFNPAFNPSFPSRHNVSEESSRPNYVNNSPTSPYHPGRDVPSDEAINKIRTANSVTISPELFEKIYLNPQNAVKGELRNTFANPTPLALLGFLLSLSPLSCELMGWRGAGGDGIATVGAYYFIGGFLMSLGGILEFFLGNTFSFVVFCSFGGFLPMRKIHIRQLISGVKGGFWFTLGSTLTPSFNAYGYYAADPNQPAQGLTSPGFHASFGFFLLFMGLLSLIYLICALRTNLVFVAIFLGLLLTFVVLTGAYWHTALGHAETAERLQVAAGAFGFLATLAGWWIFFAQMLASVDFPFQIPVGDISHLITPLSERVKQKERYPA</sequence>
<dbReference type="PANTHER" id="PTHR31123:SF4">
    <property type="entry name" value="PROTEIN ALCS"/>
    <property type="match status" value="1"/>
</dbReference>
<evidence type="ECO:0000256" key="1">
    <source>
        <dbReference type="ARBA" id="ARBA00004141"/>
    </source>
</evidence>
<dbReference type="Proteomes" id="UP000664203">
    <property type="component" value="Unassembled WGS sequence"/>
</dbReference>
<feature type="transmembrane region" description="Helical" evidence="7">
    <location>
        <begin position="270"/>
        <end position="292"/>
    </location>
</feature>
<evidence type="ECO:0000256" key="2">
    <source>
        <dbReference type="ARBA" id="ARBA00005587"/>
    </source>
</evidence>
<dbReference type="InterPro" id="IPR051633">
    <property type="entry name" value="AceTr"/>
</dbReference>
<organism evidence="8 9">
    <name type="scientific">Alectoria fallacina</name>
    <dbReference type="NCBI Taxonomy" id="1903189"/>
    <lineage>
        <taxon>Eukaryota</taxon>
        <taxon>Fungi</taxon>
        <taxon>Dikarya</taxon>
        <taxon>Ascomycota</taxon>
        <taxon>Pezizomycotina</taxon>
        <taxon>Lecanoromycetes</taxon>
        <taxon>OSLEUM clade</taxon>
        <taxon>Lecanoromycetidae</taxon>
        <taxon>Lecanorales</taxon>
        <taxon>Lecanorineae</taxon>
        <taxon>Parmeliaceae</taxon>
        <taxon>Alectoria</taxon>
    </lineage>
</organism>
<dbReference type="GO" id="GO:0015123">
    <property type="term" value="F:acetate transmembrane transporter activity"/>
    <property type="evidence" value="ECO:0007669"/>
    <property type="project" value="TreeGrafter"/>
</dbReference>
<evidence type="ECO:0000256" key="4">
    <source>
        <dbReference type="ARBA" id="ARBA00022989"/>
    </source>
</evidence>
<comment type="similarity">
    <text evidence="2">Belongs to the acetate uptake transporter (AceTr) (TC 2.A.96) family.</text>
</comment>
<dbReference type="AlphaFoldDB" id="A0A8H3EG84"/>
<proteinExistence type="inferred from homology"/>
<feature type="transmembrane region" description="Helical" evidence="7">
    <location>
        <begin position="155"/>
        <end position="187"/>
    </location>
</feature>
<keyword evidence="5 7" id="KW-0472">Membrane</keyword>
<feature type="transmembrane region" description="Helical" evidence="7">
    <location>
        <begin position="304"/>
        <end position="324"/>
    </location>
</feature>
<evidence type="ECO:0000313" key="8">
    <source>
        <dbReference type="EMBL" id="CAF9904664.1"/>
    </source>
</evidence>
<reference evidence="8" key="1">
    <citation type="submission" date="2021-03" db="EMBL/GenBank/DDBJ databases">
        <authorList>
            <person name="Tagirdzhanova G."/>
        </authorList>
    </citation>
    <scope>NUCLEOTIDE SEQUENCE</scope>
</reference>
<comment type="subcellular location">
    <subcellularLocation>
        <location evidence="1">Membrane</location>
        <topology evidence="1">Multi-pass membrane protein</topology>
    </subcellularLocation>
</comment>
<dbReference type="OrthoDB" id="3648309at2759"/>
<feature type="transmembrane region" description="Helical" evidence="7">
    <location>
        <begin position="241"/>
        <end position="263"/>
    </location>
</feature>
<dbReference type="PANTHER" id="PTHR31123">
    <property type="entry name" value="ACCUMULATION OF DYADS PROTEIN 2-RELATED"/>
    <property type="match status" value="1"/>
</dbReference>
<evidence type="ECO:0000256" key="3">
    <source>
        <dbReference type="ARBA" id="ARBA00022692"/>
    </source>
</evidence>
<name>A0A8H3EG84_9LECA</name>
<feature type="transmembrane region" description="Helical" evidence="7">
    <location>
        <begin position="208"/>
        <end position="229"/>
    </location>
</feature>
<protein>
    <recommendedName>
        <fullName evidence="10">GPR1/FUN34/YaaH-class plasma membrane protein</fullName>
    </recommendedName>
</protein>
<evidence type="ECO:0000256" key="5">
    <source>
        <dbReference type="ARBA" id="ARBA00023136"/>
    </source>
</evidence>
<gene>
    <name evidence="8" type="ORF">ALECFALPRED_009384</name>
</gene>
<keyword evidence="3 7" id="KW-0812">Transmembrane</keyword>
<evidence type="ECO:0000256" key="7">
    <source>
        <dbReference type="SAM" id="Phobius"/>
    </source>
</evidence>
<dbReference type="Pfam" id="PF01184">
    <property type="entry name" value="Gpr1_Fun34_YaaH"/>
    <property type="match status" value="2"/>
</dbReference>
<feature type="compositionally biased region" description="Polar residues" evidence="6">
    <location>
        <begin position="41"/>
        <end position="51"/>
    </location>
</feature>